<dbReference type="Proteomes" id="UP000294546">
    <property type="component" value="Unassembled WGS sequence"/>
</dbReference>
<proteinExistence type="predicted"/>
<keyword evidence="2" id="KW-1185">Reference proteome</keyword>
<dbReference type="Pfam" id="PF09523">
    <property type="entry name" value="DUF2390"/>
    <property type="match status" value="1"/>
</dbReference>
<dbReference type="AlphaFoldDB" id="A0A4R1GDY6"/>
<gene>
    <name evidence="1" type="ORF">CLV83_3047</name>
</gene>
<protein>
    <submittedName>
        <fullName evidence="1">Uncharacterized protein (TIGR02444 family)</fullName>
    </submittedName>
</protein>
<sequence>MSLENPLWRYALDLYSRPGVEAAALELQTLGCSINRLILACFLAQQGKQLTPELLQGEAQAWQRELTHPLRALRYRVREQKAERAELDVCYRKLREAELACEQVEIMLLWQRVEKTHQAEVLKEDPLRSNIELIVAEMGDQAVMQASSQIDAFIAVVDPDRLASG</sequence>
<organism evidence="1 2">
    <name type="scientific">Marinobacterium mangrovicola</name>
    <dbReference type="NCBI Taxonomy" id="1476959"/>
    <lineage>
        <taxon>Bacteria</taxon>
        <taxon>Pseudomonadati</taxon>
        <taxon>Pseudomonadota</taxon>
        <taxon>Gammaproteobacteria</taxon>
        <taxon>Oceanospirillales</taxon>
        <taxon>Oceanospirillaceae</taxon>
        <taxon>Marinobacterium</taxon>
    </lineage>
</organism>
<name>A0A4R1GDY6_9GAMM</name>
<evidence type="ECO:0000313" key="2">
    <source>
        <dbReference type="Proteomes" id="UP000294546"/>
    </source>
</evidence>
<comment type="caution">
    <text evidence="1">The sequence shown here is derived from an EMBL/GenBank/DDBJ whole genome shotgun (WGS) entry which is preliminary data.</text>
</comment>
<reference evidence="1 2" key="1">
    <citation type="submission" date="2019-03" db="EMBL/GenBank/DDBJ databases">
        <title>Genomic Encyclopedia of Archaeal and Bacterial Type Strains, Phase II (KMG-II): from individual species to whole genera.</title>
        <authorList>
            <person name="Goeker M."/>
        </authorList>
    </citation>
    <scope>NUCLEOTIDE SEQUENCE [LARGE SCALE GENOMIC DNA]</scope>
    <source>
        <strain evidence="1 2">DSM 27697</strain>
    </source>
</reference>
<dbReference type="NCBIfam" id="TIGR02444">
    <property type="entry name" value="TIGR02444 family protein"/>
    <property type="match status" value="1"/>
</dbReference>
<accession>A0A4R1GDY6</accession>
<dbReference type="InterPro" id="IPR012659">
    <property type="entry name" value="CHP02444"/>
</dbReference>
<dbReference type="RefSeq" id="WP_132294031.1">
    <property type="nucleotide sequence ID" value="NZ_SMFU01000009.1"/>
</dbReference>
<evidence type="ECO:0000313" key="1">
    <source>
        <dbReference type="EMBL" id="TCK06098.1"/>
    </source>
</evidence>
<dbReference type="OrthoDB" id="5795846at2"/>
<dbReference type="EMBL" id="SMFU01000009">
    <property type="protein sequence ID" value="TCK06098.1"/>
    <property type="molecule type" value="Genomic_DNA"/>
</dbReference>